<dbReference type="NCBIfam" id="NF002537">
    <property type="entry name" value="PRK02090.1"/>
    <property type="match status" value="1"/>
</dbReference>
<dbReference type="SUPFAM" id="SSF52402">
    <property type="entry name" value="Adenine nucleotide alpha hydrolases-like"/>
    <property type="match status" value="1"/>
</dbReference>
<dbReference type="RefSeq" id="WP_200759045.1">
    <property type="nucleotide sequence ID" value="NZ_AP023366.1"/>
</dbReference>
<evidence type="ECO:0000259" key="11">
    <source>
        <dbReference type="Pfam" id="PF01507"/>
    </source>
</evidence>
<comment type="cofactor">
    <cofactor evidence="10">
        <name>[4Fe-4S] cluster</name>
        <dbReference type="ChEBI" id="CHEBI:49883"/>
    </cofactor>
    <text evidence="10">Binds 1 [4Fe-4S] cluster per subunit.</text>
</comment>
<sequence length="236" mass="27210">MGLLSYQTLTAEGFEQINKELEKKDTMDVLHWAYDQFGDGLVYACSFGAEGIVLIDLISKVRKDAKIVFLDTNKHFKETYETIERVREKYPTLQIQIVEPLITLEQQAEQFGDELWKTNPNQCCQIRKVEPMAKILTGVPAWLSGLRRDQSASRANTQYVNQDNKFQSIKVCPLIHWTWDDVWMYIRLNELPYNPLHDQGYPSIGCETCTLPVEEGGDSRAGRWANFNKTECGLHQ</sequence>
<dbReference type="InterPro" id="IPR011798">
    <property type="entry name" value="APS_reductase"/>
</dbReference>
<dbReference type="Pfam" id="PF01507">
    <property type="entry name" value="PAPS_reduct"/>
    <property type="match status" value="1"/>
</dbReference>
<feature type="binding site" evidence="10">
    <location>
        <position position="209"/>
    </location>
    <ligand>
        <name>[4Fe-4S] cluster</name>
        <dbReference type="ChEBI" id="CHEBI:49883"/>
    </ligand>
</feature>
<dbReference type="AlphaFoldDB" id="A0A7I8DE09"/>
<evidence type="ECO:0000256" key="1">
    <source>
        <dbReference type="ARBA" id="ARBA00009732"/>
    </source>
</evidence>
<dbReference type="InterPro" id="IPR004511">
    <property type="entry name" value="PAPS/APS_Rdtase"/>
</dbReference>
<evidence type="ECO:0000256" key="3">
    <source>
        <dbReference type="ARBA" id="ARBA00023002"/>
    </source>
</evidence>
<evidence type="ECO:0000256" key="9">
    <source>
        <dbReference type="ARBA" id="ARBA00032041"/>
    </source>
</evidence>
<dbReference type="GO" id="GO:0004604">
    <property type="term" value="F:phosphoadenylyl-sulfate reductase (thioredoxin) activity"/>
    <property type="evidence" value="ECO:0007669"/>
    <property type="project" value="UniProtKB-UniRule"/>
</dbReference>
<name>A0A7I8DE09_9BACL</name>
<evidence type="ECO:0000256" key="4">
    <source>
        <dbReference type="ARBA" id="ARBA00024298"/>
    </source>
</evidence>
<evidence type="ECO:0000256" key="8">
    <source>
        <dbReference type="ARBA" id="ARBA00030894"/>
    </source>
</evidence>
<dbReference type="InterPro" id="IPR014729">
    <property type="entry name" value="Rossmann-like_a/b/a_fold"/>
</dbReference>
<dbReference type="HAMAP" id="MF_00063">
    <property type="entry name" value="CysH"/>
    <property type="match status" value="1"/>
</dbReference>
<evidence type="ECO:0000256" key="2">
    <source>
        <dbReference type="ARBA" id="ARBA00022490"/>
    </source>
</evidence>
<keyword evidence="10" id="KW-0479">Metal-binding</keyword>
<dbReference type="FunFam" id="3.40.50.620:FF:000095">
    <property type="entry name" value="Phosphoadenosine phosphosulfate reductase"/>
    <property type="match status" value="1"/>
</dbReference>
<keyword evidence="13" id="KW-1185">Reference proteome</keyword>
<comment type="pathway">
    <text evidence="5 10">Sulfur metabolism; hydrogen sulfide biosynthesis; sulfite from sulfate.</text>
</comment>
<dbReference type="GO" id="GO:0019379">
    <property type="term" value="P:sulfate assimilation, phosphoadenylyl sulfate reduction by phosphoadenylyl-sulfate reductase (thioredoxin)"/>
    <property type="evidence" value="ECO:0007669"/>
    <property type="project" value="UniProtKB-UniRule"/>
</dbReference>
<protein>
    <recommendedName>
        <fullName evidence="7 10">Adenosine 5'-phosphosulfate reductase</fullName>
        <shortName evidence="10">APS reductase</shortName>
        <ecNumber evidence="6 10">1.8.4.10</ecNumber>
    </recommendedName>
    <alternativeName>
        <fullName evidence="9 10">5'-adenylylsulfate reductase</fullName>
    </alternativeName>
    <alternativeName>
        <fullName evidence="8 10">Thioredoxin-dependent 5'-adenylylsulfate reductase</fullName>
    </alternativeName>
</protein>
<feature type="binding site" evidence="10">
    <location>
        <position position="123"/>
    </location>
    <ligand>
        <name>[4Fe-4S] cluster</name>
        <dbReference type="ChEBI" id="CHEBI:49883"/>
    </ligand>
</feature>
<keyword evidence="3 10" id="KW-0560">Oxidoreductase</keyword>
<evidence type="ECO:0000256" key="5">
    <source>
        <dbReference type="ARBA" id="ARBA00024327"/>
    </source>
</evidence>
<dbReference type="EC" id="1.8.4.10" evidence="6 10"/>
<dbReference type="EMBL" id="AP023366">
    <property type="protein sequence ID" value="BCJ88443.1"/>
    <property type="molecule type" value="Genomic_DNA"/>
</dbReference>
<evidence type="ECO:0000256" key="6">
    <source>
        <dbReference type="ARBA" id="ARBA00024386"/>
    </source>
</evidence>
<evidence type="ECO:0000256" key="7">
    <source>
        <dbReference type="ARBA" id="ARBA00029514"/>
    </source>
</evidence>
<feature type="binding site" evidence="10">
    <location>
        <position position="206"/>
    </location>
    <ligand>
        <name>[4Fe-4S] cluster</name>
        <dbReference type="ChEBI" id="CHEBI:49883"/>
    </ligand>
</feature>
<dbReference type="InterPro" id="IPR002500">
    <property type="entry name" value="PAPS_reduct_dom"/>
</dbReference>
<organism evidence="12 13">
    <name type="scientific">Effusibacillus dendaii</name>
    <dbReference type="NCBI Taxonomy" id="2743772"/>
    <lineage>
        <taxon>Bacteria</taxon>
        <taxon>Bacillati</taxon>
        <taxon>Bacillota</taxon>
        <taxon>Bacilli</taxon>
        <taxon>Bacillales</taxon>
        <taxon>Alicyclobacillaceae</taxon>
        <taxon>Effusibacillus</taxon>
    </lineage>
</organism>
<accession>A0A7I8DE09</accession>
<evidence type="ECO:0000256" key="10">
    <source>
        <dbReference type="HAMAP-Rule" id="MF_00063"/>
    </source>
</evidence>
<comment type="catalytic activity">
    <reaction evidence="10">
        <text>[thioredoxin]-disulfide + sulfite + AMP + 2 H(+) = adenosine 5'-phosphosulfate + [thioredoxin]-dithiol</text>
        <dbReference type="Rhea" id="RHEA:21976"/>
        <dbReference type="Rhea" id="RHEA-COMP:10698"/>
        <dbReference type="Rhea" id="RHEA-COMP:10700"/>
        <dbReference type="ChEBI" id="CHEBI:15378"/>
        <dbReference type="ChEBI" id="CHEBI:17359"/>
        <dbReference type="ChEBI" id="CHEBI:29950"/>
        <dbReference type="ChEBI" id="CHEBI:50058"/>
        <dbReference type="ChEBI" id="CHEBI:58243"/>
        <dbReference type="ChEBI" id="CHEBI:456215"/>
        <dbReference type="EC" id="1.8.4.10"/>
    </reaction>
</comment>
<proteinExistence type="inferred from homology"/>
<dbReference type="GO" id="GO:0043866">
    <property type="term" value="F:adenylyl-sulfate reductase (thioredoxin) activity"/>
    <property type="evidence" value="ECO:0007669"/>
    <property type="project" value="UniProtKB-EC"/>
</dbReference>
<keyword evidence="10" id="KW-0411">Iron-sulfur</keyword>
<comment type="function">
    <text evidence="4 10">Catalyzes the formation of sulfite from adenosine 5'-phosphosulfate (APS) using thioredoxin as an electron donor.</text>
</comment>
<dbReference type="PIRSF" id="PIRSF000857">
    <property type="entry name" value="PAPS_reductase"/>
    <property type="match status" value="1"/>
</dbReference>
<dbReference type="NCBIfam" id="TIGR00434">
    <property type="entry name" value="cysH"/>
    <property type="match status" value="1"/>
</dbReference>
<dbReference type="GO" id="GO:0005737">
    <property type="term" value="C:cytoplasm"/>
    <property type="evidence" value="ECO:0007669"/>
    <property type="project" value="UniProtKB-SubCell"/>
</dbReference>
<feature type="domain" description="Phosphoadenosine phosphosulphate reductase" evidence="11">
    <location>
        <begin position="41"/>
        <end position="212"/>
    </location>
</feature>
<comment type="subcellular location">
    <subcellularLocation>
        <location evidence="10">Cytoplasm</location>
    </subcellularLocation>
</comment>
<comment type="similarity">
    <text evidence="1 10">Belongs to the PAPS reductase family. CysH subfamily.</text>
</comment>
<dbReference type="GO" id="GO:0051539">
    <property type="term" value="F:4 iron, 4 sulfur cluster binding"/>
    <property type="evidence" value="ECO:0007669"/>
    <property type="project" value="UniProtKB-UniRule"/>
</dbReference>
<dbReference type="GO" id="GO:0019344">
    <property type="term" value="P:cysteine biosynthetic process"/>
    <property type="evidence" value="ECO:0007669"/>
    <property type="project" value="InterPro"/>
</dbReference>
<dbReference type="Proteomes" id="UP000593802">
    <property type="component" value="Chromosome"/>
</dbReference>
<feature type="active site" description="Nucleophile; cysteine thiosulfonate intermediate" evidence="10">
    <location>
        <position position="232"/>
    </location>
</feature>
<dbReference type="GO" id="GO:0046872">
    <property type="term" value="F:metal ion binding"/>
    <property type="evidence" value="ECO:0007669"/>
    <property type="project" value="UniProtKB-KW"/>
</dbReference>
<dbReference type="PANTHER" id="PTHR46509">
    <property type="entry name" value="PHOSPHOADENOSINE PHOSPHOSULFATE REDUCTASE"/>
    <property type="match status" value="1"/>
</dbReference>
<gene>
    <name evidence="12" type="primary">yitB</name>
    <name evidence="10" type="synonym">cysH</name>
    <name evidence="12" type="ORF">skT53_34280</name>
</gene>
<dbReference type="GO" id="GO:0070814">
    <property type="term" value="P:hydrogen sulfide biosynthetic process"/>
    <property type="evidence" value="ECO:0007669"/>
    <property type="project" value="UniProtKB-UniRule"/>
</dbReference>
<dbReference type="NCBIfam" id="TIGR02055">
    <property type="entry name" value="APS_reductase"/>
    <property type="match status" value="1"/>
</dbReference>
<reference evidence="12 13" key="1">
    <citation type="submission" date="2020-08" db="EMBL/GenBank/DDBJ databases">
        <title>Complete Genome Sequence of Effusibacillus dendaii Strain skT53, Isolated from Farmland soil.</title>
        <authorList>
            <person name="Konishi T."/>
            <person name="Kawasaki H."/>
        </authorList>
    </citation>
    <scope>NUCLEOTIDE SEQUENCE [LARGE SCALE GENOMIC DNA]</scope>
    <source>
        <strain evidence="13">skT53</strain>
    </source>
</reference>
<dbReference type="KEGG" id="eff:skT53_34280"/>
<evidence type="ECO:0000313" key="13">
    <source>
        <dbReference type="Proteomes" id="UP000593802"/>
    </source>
</evidence>
<dbReference type="Gene3D" id="3.40.50.620">
    <property type="entry name" value="HUPs"/>
    <property type="match status" value="1"/>
</dbReference>
<keyword evidence="2 10" id="KW-0963">Cytoplasm</keyword>
<evidence type="ECO:0000313" key="12">
    <source>
        <dbReference type="EMBL" id="BCJ88443.1"/>
    </source>
</evidence>
<dbReference type="PANTHER" id="PTHR46509:SF1">
    <property type="entry name" value="PHOSPHOADENOSINE PHOSPHOSULFATE REDUCTASE"/>
    <property type="match status" value="1"/>
</dbReference>
<keyword evidence="10" id="KW-0408">Iron</keyword>
<feature type="binding site" evidence="10">
    <location>
        <position position="124"/>
    </location>
    <ligand>
        <name>[4Fe-4S] cluster</name>
        <dbReference type="ChEBI" id="CHEBI:49883"/>
    </ligand>
</feature>
<dbReference type="CDD" id="cd23945">
    <property type="entry name" value="PAPS_reductase"/>
    <property type="match status" value="1"/>
</dbReference>